<sequence>MEPLILVIGAGFLAGAMNALAGGGSFVSLPAMIAAGLPPVQANASSTVALFPGGVVSAWAYRDGLGPVGSVSIRKMLLTTLIGGFVGAALLLSTSSKTFSFVLPWLLLCASFTLAFGRKLGEVLRRRWHIGAGAVLSIQFALGVYGGYFGGAVGIMMMAVWGLLDARDLKSLNAPRTLLVSAANSVAVLTFAAAQAVRWPETIAMLVAAIAGGYGGAQVGRRAPPQWIRAGTLLVSAGITIAFFVKTYGPMLQHR</sequence>
<evidence type="ECO:0000256" key="4">
    <source>
        <dbReference type="ARBA" id="ARBA00022475"/>
    </source>
</evidence>
<evidence type="ECO:0000256" key="3">
    <source>
        <dbReference type="ARBA" id="ARBA00022448"/>
    </source>
</evidence>
<keyword evidence="10" id="KW-1185">Reference proteome</keyword>
<dbReference type="AlphaFoldDB" id="A0A157ZJK3"/>
<reference evidence="9" key="1">
    <citation type="submission" date="2016-01" db="EMBL/GenBank/DDBJ databases">
        <authorList>
            <person name="Peeters C."/>
        </authorList>
    </citation>
    <scope>NUCLEOTIDE SEQUENCE [LARGE SCALE GENOMIC DNA]</scope>
    <source>
        <strain evidence="9">LMG 29318</strain>
    </source>
</reference>
<gene>
    <name evidence="9" type="ORF">AWB75_00831</name>
</gene>
<protein>
    <recommendedName>
        <fullName evidence="8">Probable membrane transporter protein</fullName>
    </recommendedName>
</protein>
<feature type="transmembrane region" description="Helical" evidence="8">
    <location>
        <begin position="178"/>
        <end position="197"/>
    </location>
</feature>
<feature type="transmembrane region" description="Helical" evidence="8">
    <location>
        <begin position="203"/>
        <end position="220"/>
    </location>
</feature>
<feature type="transmembrane region" description="Helical" evidence="8">
    <location>
        <begin position="151"/>
        <end position="166"/>
    </location>
</feature>
<proteinExistence type="inferred from homology"/>
<comment type="subcellular location">
    <subcellularLocation>
        <location evidence="1 8">Cell membrane</location>
        <topology evidence="1 8">Multi-pass membrane protein</topology>
    </subcellularLocation>
</comment>
<dbReference type="PANTHER" id="PTHR30269:SF0">
    <property type="entry name" value="MEMBRANE TRANSPORTER PROTEIN YFCA-RELATED"/>
    <property type="match status" value="1"/>
</dbReference>
<dbReference type="Proteomes" id="UP000054870">
    <property type="component" value="Unassembled WGS sequence"/>
</dbReference>
<feature type="transmembrane region" description="Helical" evidence="8">
    <location>
        <begin position="73"/>
        <end position="92"/>
    </location>
</feature>
<evidence type="ECO:0000256" key="2">
    <source>
        <dbReference type="ARBA" id="ARBA00009142"/>
    </source>
</evidence>
<name>A0A157ZJK3_9BURK</name>
<dbReference type="InterPro" id="IPR002781">
    <property type="entry name" value="TM_pro_TauE-like"/>
</dbReference>
<comment type="similarity">
    <text evidence="2 8">Belongs to the 4-toluene sulfonate uptake permease (TSUP) (TC 2.A.102) family.</text>
</comment>
<evidence type="ECO:0000313" key="10">
    <source>
        <dbReference type="Proteomes" id="UP000054870"/>
    </source>
</evidence>
<dbReference type="OrthoDB" id="9807082at2"/>
<keyword evidence="4 8" id="KW-1003">Cell membrane</keyword>
<feature type="transmembrane region" description="Helical" evidence="8">
    <location>
        <begin position="98"/>
        <end position="116"/>
    </location>
</feature>
<keyword evidence="3" id="KW-0813">Transport</keyword>
<evidence type="ECO:0000256" key="8">
    <source>
        <dbReference type="RuleBase" id="RU363041"/>
    </source>
</evidence>
<evidence type="ECO:0000313" key="9">
    <source>
        <dbReference type="EMBL" id="SAK45732.1"/>
    </source>
</evidence>
<dbReference type="PANTHER" id="PTHR30269">
    <property type="entry name" value="TRANSMEMBRANE PROTEIN YFCA"/>
    <property type="match status" value="1"/>
</dbReference>
<evidence type="ECO:0000256" key="5">
    <source>
        <dbReference type="ARBA" id="ARBA00022692"/>
    </source>
</evidence>
<keyword evidence="7 8" id="KW-0472">Membrane</keyword>
<keyword evidence="6 8" id="KW-1133">Transmembrane helix</keyword>
<accession>A0A157ZJK3</accession>
<keyword evidence="5 8" id="KW-0812">Transmembrane</keyword>
<evidence type="ECO:0000256" key="7">
    <source>
        <dbReference type="ARBA" id="ARBA00023136"/>
    </source>
</evidence>
<dbReference type="EMBL" id="FCOF02000003">
    <property type="protein sequence ID" value="SAK45732.1"/>
    <property type="molecule type" value="Genomic_DNA"/>
</dbReference>
<evidence type="ECO:0000256" key="6">
    <source>
        <dbReference type="ARBA" id="ARBA00022989"/>
    </source>
</evidence>
<feature type="transmembrane region" description="Helical" evidence="8">
    <location>
        <begin position="227"/>
        <end position="245"/>
    </location>
</feature>
<dbReference type="GO" id="GO:0005886">
    <property type="term" value="C:plasma membrane"/>
    <property type="evidence" value="ECO:0007669"/>
    <property type="project" value="UniProtKB-SubCell"/>
</dbReference>
<organism evidence="9 10">
    <name type="scientific">Caballeronia catudaia</name>
    <dbReference type="NCBI Taxonomy" id="1777136"/>
    <lineage>
        <taxon>Bacteria</taxon>
        <taxon>Pseudomonadati</taxon>
        <taxon>Pseudomonadota</taxon>
        <taxon>Betaproteobacteria</taxon>
        <taxon>Burkholderiales</taxon>
        <taxon>Burkholderiaceae</taxon>
        <taxon>Caballeronia</taxon>
    </lineage>
</organism>
<dbReference type="Pfam" id="PF01925">
    <property type="entry name" value="TauE"/>
    <property type="match status" value="1"/>
</dbReference>
<evidence type="ECO:0000256" key="1">
    <source>
        <dbReference type="ARBA" id="ARBA00004651"/>
    </source>
</evidence>
<dbReference type="InterPro" id="IPR052017">
    <property type="entry name" value="TSUP"/>
</dbReference>
<comment type="caution">
    <text evidence="9">The sequence shown here is derived from an EMBL/GenBank/DDBJ whole genome shotgun (WGS) entry which is preliminary data.</text>
</comment>
<dbReference type="RefSeq" id="WP_061122825.1">
    <property type="nucleotide sequence ID" value="NZ_FCOF02000003.1"/>
</dbReference>